<dbReference type="EMBL" id="MJEQ01000959">
    <property type="protein sequence ID" value="OIT33005.1"/>
    <property type="molecule type" value="Genomic_DNA"/>
</dbReference>
<evidence type="ECO:0000313" key="2">
    <source>
        <dbReference type="EMBL" id="OIT33005.1"/>
    </source>
</evidence>
<sequence>MGSSYFLIILLLNFLQLLYPSVSLPLCTDSRAPLPQKTPLTFCPYNGTSCCSSSDNKQLKNQFDAMNISDSGCASLVKSILCAIKTPHEREKM</sequence>
<dbReference type="Gramene" id="OIT33005">
    <property type="protein sequence ID" value="OIT33005"/>
    <property type="gene ID" value="A4A49_49107"/>
</dbReference>
<proteinExistence type="predicted"/>
<feature type="signal peptide" evidence="1">
    <location>
        <begin position="1"/>
        <end position="23"/>
    </location>
</feature>
<dbReference type="AlphaFoldDB" id="A0A314KUY0"/>
<evidence type="ECO:0000313" key="3">
    <source>
        <dbReference type="Proteomes" id="UP000187609"/>
    </source>
</evidence>
<dbReference type="STRING" id="49451.A0A314KUY0"/>
<feature type="chain" id="PRO_5016307049" evidence="1">
    <location>
        <begin position="24"/>
        <end position="93"/>
    </location>
</feature>
<accession>A0A314KUY0</accession>
<name>A0A314KUY0_NICAT</name>
<organism evidence="2 3">
    <name type="scientific">Nicotiana attenuata</name>
    <name type="common">Coyote tobacco</name>
    <dbReference type="NCBI Taxonomy" id="49451"/>
    <lineage>
        <taxon>Eukaryota</taxon>
        <taxon>Viridiplantae</taxon>
        <taxon>Streptophyta</taxon>
        <taxon>Embryophyta</taxon>
        <taxon>Tracheophyta</taxon>
        <taxon>Spermatophyta</taxon>
        <taxon>Magnoliopsida</taxon>
        <taxon>eudicotyledons</taxon>
        <taxon>Gunneridae</taxon>
        <taxon>Pentapetalae</taxon>
        <taxon>asterids</taxon>
        <taxon>lamiids</taxon>
        <taxon>Solanales</taxon>
        <taxon>Solanaceae</taxon>
        <taxon>Nicotianoideae</taxon>
        <taxon>Nicotianeae</taxon>
        <taxon>Nicotiana</taxon>
    </lineage>
</organism>
<dbReference type="Proteomes" id="UP000187609">
    <property type="component" value="Unassembled WGS sequence"/>
</dbReference>
<evidence type="ECO:0000256" key="1">
    <source>
        <dbReference type="SAM" id="SignalP"/>
    </source>
</evidence>
<reference evidence="2" key="1">
    <citation type="submission" date="2016-11" db="EMBL/GenBank/DDBJ databases">
        <title>The genome of Nicotiana attenuata.</title>
        <authorList>
            <person name="Xu S."/>
            <person name="Brockmoeller T."/>
            <person name="Gaquerel E."/>
            <person name="Navarro A."/>
            <person name="Kuhl H."/>
            <person name="Gase K."/>
            <person name="Ling Z."/>
            <person name="Zhou W."/>
            <person name="Kreitzer C."/>
            <person name="Stanke M."/>
            <person name="Tang H."/>
            <person name="Lyons E."/>
            <person name="Pandey P."/>
            <person name="Pandey S.P."/>
            <person name="Timmermann B."/>
            <person name="Baldwin I.T."/>
        </authorList>
    </citation>
    <scope>NUCLEOTIDE SEQUENCE [LARGE SCALE GENOMIC DNA]</scope>
    <source>
        <strain evidence="2">UT</strain>
    </source>
</reference>
<comment type="caution">
    <text evidence="2">The sequence shown here is derived from an EMBL/GenBank/DDBJ whole genome shotgun (WGS) entry which is preliminary data.</text>
</comment>
<protein>
    <submittedName>
        <fullName evidence="2">Hipl1 protein</fullName>
    </submittedName>
</protein>
<gene>
    <name evidence="2" type="primary">HIPL1_3</name>
    <name evidence="2" type="ORF">A4A49_49107</name>
</gene>
<keyword evidence="3" id="KW-1185">Reference proteome</keyword>
<keyword evidence="1" id="KW-0732">Signal</keyword>